<dbReference type="GO" id="GO:0005840">
    <property type="term" value="C:ribosome"/>
    <property type="evidence" value="ECO:0007669"/>
    <property type="project" value="UniProtKB-KW"/>
</dbReference>
<evidence type="ECO:0000256" key="1">
    <source>
        <dbReference type="ARBA" id="ARBA00022679"/>
    </source>
</evidence>
<proteinExistence type="predicted"/>
<keyword evidence="2" id="KW-0012">Acyltransferase</keyword>
<dbReference type="GO" id="GO:0016747">
    <property type="term" value="F:acyltransferase activity, transferring groups other than amino-acyl groups"/>
    <property type="evidence" value="ECO:0007669"/>
    <property type="project" value="InterPro"/>
</dbReference>
<dbReference type="Proteomes" id="UP000541810">
    <property type="component" value="Unassembled WGS sequence"/>
</dbReference>
<evidence type="ECO:0000259" key="3">
    <source>
        <dbReference type="PROSITE" id="PS51186"/>
    </source>
</evidence>
<evidence type="ECO:0000313" key="4">
    <source>
        <dbReference type="EMBL" id="MBB6430000.1"/>
    </source>
</evidence>
<dbReference type="Gene3D" id="3.40.630.30">
    <property type="match status" value="1"/>
</dbReference>
<dbReference type="InterPro" id="IPR050832">
    <property type="entry name" value="Bact_Acetyltransf"/>
</dbReference>
<dbReference type="PANTHER" id="PTHR43877:SF2">
    <property type="entry name" value="AMINOALKYLPHOSPHONATE N-ACETYLTRANSFERASE-RELATED"/>
    <property type="match status" value="1"/>
</dbReference>
<dbReference type="InterPro" id="IPR016181">
    <property type="entry name" value="Acyl_CoA_acyltransferase"/>
</dbReference>
<dbReference type="RefSeq" id="WP_184677546.1">
    <property type="nucleotide sequence ID" value="NZ_JACHGY010000001.1"/>
</dbReference>
<dbReference type="SUPFAM" id="SSF55729">
    <property type="entry name" value="Acyl-CoA N-acyltransferases (Nat)"/>
    <property type="match status" value="1"/>
</dbReference>
<keyword evidence="4" id="KW-0687">Ribonucleoprotein</keyword>
<protein>
    <submittedName>
        <fullName evidence="4">Ribosomal protein S18 acetylase RimI-like enzyme</fullName>
    </submittedName>
</protein>
<evidence type="ECO:0000313" key="5">
    <source>
        <dbReference type="Proteomes" id="UP000541810"/>
    </source>
</evidence>
<name>A0A7X0H8Y1_9BACT</name>
<sequence length="315" mass="34125">MSPPASPTNPAPTARFERVGQALQRDALSVLLTGQRNPDDPAVAPFLAFAQQNSLDLSGLWVAWDGRRLAASTLIVPGVGKTAMLFLSPVGSHGRVSLSGQLIAWALSEVDAVKIRLIQTLLEQGQNLQQRAFEAGGFRFLAELAYMQRPGKVFAPLPPVTLDGEILTPVHWSESARPVFSQAISESYEGTQDCPGLLGLREMDDIIAGHMATGRFDPAHWTVWRDGLGRPAGVLLLAESTGNAGFELVYLGVSPHARGQGLSKVLMRYALDLTHKHGRGDLFLAVDDRNTPALRLYQGLGFRVSIRKTALIYTP</sequence>
<accession>A0A7X0H8Y1</accession>
<reference evidence="4 5" key="1">
    <citation type="submission" date="2020-08" db="EMBL/GenBank/DDBJ databases">
        <title>Genomic Encyclopedia of Type Strains, Phase IV (KMG-IV): sequencing the most valuable type-strain genomes for metagenomic binning, comparative biology and taxonomic classification.</title>
        <authorList>
            <person name="Goeker M."/>
        </authorList>
    </citation>
    <scope>NUCLEOTIDE SEQUENCE [LARGE SCALE GENOMIC DNA]</scope>
    <source>
        <strain evidence="4 5">DSM 103725</strain>
    </source>
</reference>
<dbReference type="CDD" id="cd04301">
    <property type="entry name" value="NAT_SF"/>
    <property type="match status" value="1"/>
</dbReference>
<comment type="caution">
    <text evidence="4">The sequence shown here is derived from an EMBL/GenBank/DDBJ whole genome shotgun (WGS) entry which is preliminary data.</text>
</comment>
<keyword evidence="5" id="KW-1185">Reference proteome</keyword>
<feature type="domain" description="N-acetyltransferase" evidence="3">
    <location>
        <begin position="174"/>
        <end position="315"/>
    </location>
</feature>
<organism evidence="4 5">
    <name type="scientific">Algisphaera agarilytica</name>
    <dbReference type="NCBI Taxonomy" id="1385975"/>
    <lineage>
        <taxon>Bacteria</taxon>
        <taxon>Pseudomonadati</taxon>
        <taxon>Planctomycetota</taxon>
        <taxon>Phycisphaerae</taxon>
        <taxon>Phycisphaerales</taxon>
        <taxon>Phycisphaeraceae</taxon>
        <taxon>Algisphaera</taxon>
    </lineage>
</organism>
<keyword evidence="1" id="KW-0808">Transferase</keyword>
<dbReference type="Pfam" id="PF00583">
    <property type="entry name" value="Acetyltransf_1"/>
    <property type="match status" value="1"/>
</dbReference>
<dbReference type="PROSITE" id="PS51186">
    <property type="entry name" value="GNAT"/>
    <property type="match status" value="1"/>
</dbReference>
<gene>
    <name evidence="4" type="ORF">HNQ40_001806</name>
</gene>
<dbReference type="AlphaFoldDB" id="A0A7X0H8Y1"/>
<dbReference type="PANTHER" id="PTHR43877">
    <property type="entry name" value="AMINOALKYLPHOSPHONATE N-ACETYLTRANSFERASE-RELATED-RELATED"/>
    <property type="match status" value="1"/>
</dbReference>
<dbReference type="EMBL" id="JACHGY010000001">
    <property type="protein sequence ID" value="MBB6430000.1"/>
    <property type="molecule type" value="Genomic_DNA"/>
</dbReference>
<keyword evidence="4" id="KW-0689">Ribosomal protein</keyword>
<dbReference type="InterPro" id="IPR000182">
    <property type="entry name" value="GNAT_dom"/>
</dbReference>
<evidence type="ECO:0000256" key="2">
    <source>
        <dbReference type="ARBA" id="ARBA00023315"/>
    </source>
</evidence>